<dbReference type="EMBL" id="MK371213">
    <property type="protein sequence ID" value="QDJ74280.1"/>
    <property type="molecule type" value="Genomic_DNA"/>
</dbReference>
<protein>
    <submittedName>
        <fullName evidence="1">Glycosyltransferase</fullName>
    </submittedName>
</protein>
<keyword evidence="2 3" id="KW-0002">3D-structure</keyword>
<proteinExistence type="evidence at protein level"/>
<sequence length="396" mass="43289">MPRPGHIAMVSVPSRGHLHPSLELIRELVARGHRVTYANDPSVAAAVTETGAELVPYTSALPSTDTTEGRVTDQIAQMDVFLDDAVGMLPQLRAAYEEDRPDVFLYDVLAYPARVLAMNWGIPSIQISPTWVMPEKYRERMAPVVEQLKQDPRGAAHYRRFDAWLEDSGVPGIDAGDLVNLPERSLVLVPRFLQPDADDVDEKRFTFIGPCLGRRAHQGDWKRPAGAEKVALVSLGSHLTNQLPFYETCVEVFAALPDWHLVLQIGRHVDAGELGELPPNVEVHNWVPQLAVLEQADVFVTHGGMGGIQEGLFSGVPMVVAPQANDQPANAESVVGLGIARRIDIATVTPDRLRAAVVELASDPAVAERLSGLRRELRAHGGTMRAADLIERQLPA</sequence>
<evidence type="ECO:0007829" key="2">
    <source>
        <dbReference type="PDB" id="6J31"/>
    </source>
</evidence>
<dbReference type="PDB" id="6J31">
    <property type="method" value="X-ray"/>
    <property type="resolution" value="2.24 A"/>
    <property type="chains" value="A/B/C/D=1-396"/>
</dbReference>
<reference evidence="1" key="2">
    <citation type="submission" date="2019-01" db="EMBL/GenBank/DDBJ databases">
        <title>Discovery of kitacinnamycin as a STING activator by genome mining.</title>
        <authorList>
            <person name="Shi J."/>
            <person name="Ge H."/>
        </authorList>
    </citation>
    <scope>NUCLEOTIDE SEQUENCE</scope>
</reference>
<evidence type="ECO:0000313" key="1">
    <source>
        <dbReference type="EMBL" id="QDJ74280.1"/>
    </source>
</evidence>
<evidence type="ECO:0007829" key="3">
    <source>
        <dbReference type="PDB" id="6J32"/>
    </source>
</evidence>
<organism evidence="1">
    <name type="scientific">Kitasatospora sp</name>
    <dbReference type="NCBI Taxonomy" id="1871188"/>
    <lineage>
        <taxon>Bacteria</taxon>
        <taxon>Bacillati</taxon>
        <taxon>Actinomycetota</taxon>
        <taxon>Actinomycetes</taxon>
        <taxon>Kitasatosporales</taxon>
        <taxon>Streptomycetaceae</taxon>
        <taxon>Kitasatospora</taxon>
    </lineage>
</organism>
<accession>A0ACD6BAC0</accession>
<dbReference type="PDB" id="6J32">
    <property type="method" value="X-ray"/>
    <property type="resolution" value="2.50 A"/>
    <property type="chains" value="A/B/C/D=1-396"/>
</dbReference>
<name>A0ACD6BAC0_9ACTN</name>
<accession>A0A514S208</accession>
<reference evidence="2 3" key="1">
    <citation type="journal article" date="2019" name="Chem. Sci.">
        <title>Genome mining and biosynthesis of kitacinnamycins as a STING activator.</title>
        <authorList>
            <person name="Shi J."/>
            <person name="Liu C.L."/>
            <person name="Zhang B."/>
            <person name="Guo W.J."/>
            <person name="Zhu J."/>
            <person name="Chang C.Y."/>
            <person name="Zhao E.J."/>
            <person name="Jiao R.H."/>
            <person name="Tan R.X."/>
            <person name="Ge H.M."/>
        </authorList>
    </citation>
    <scope>X-RAY CRYSTALLOGRAPHY (2.24 ANGSTROMS) OF 1-396</scope>
</reference>